<name>A0A8J2LKK7_9HEXA</name>
<evidence type="ECO:0000259" key="9">
    <source>
        <dbReference type="Pfam" id="PF00080"/>
    </source>
</evidence>
<dbReference type="GO" id="GO:0005507">
    <property type="term" value="F:copper ion binding"/>
    <property type="evidence" value="ECO:0007669"/>
    <property type="project" value="InterPro"/>
</dbReference>
<dbReference type="EC" id="1.15.1.1" evidence="7"/>
<feature type="region of interest" description="Disordered" evidence="8">
    <location>
        <begin position="1"/>
        <end position="33"/>
    </location>
</feature>
<evidence type="ECO:0000256" key="4">
    <source>
        <dbReference type="ARBA" id="ARBA00022862"/>
    </source>
</evidence>
<evidence type="ECO:0000313" key="10">
    <source>
        <dbReference type="EMBL" id="CAG7833663.1"/>
    </source>
</evidence>
<keyword evidence="2 7" id="KW-0479">Metal-binding</keyword>
<evidence type="ECO:0000256" key="8">
    <source>
        <dbReference type="SAM" id="MobiDB-lite"/>
    </source>
</evidence>
<evidence type="ECO:0000256" key="1">
    <source>
        <dbReference type="ARBA" id="ARBA00010457"/>
    </source>
</evidence>
<evidence type="ECO:0000256" key="5">
    <source>
        <dbReference type="ARBA" id="ARBA00023002"/>
    </source>
</evidence>
<dbReference type="InterPro" id="IPR001424">
    <property type="entry name" value="SOD_Cu_Zn_dom"/>
</dbReference>
<keyword evidence="6 7" id="KW-0186">Copper</keyword>
<dbReference type="GO" id="GO:0004784">
    <property type="term" value="F:superoxide dismutase activity"/>
    <property type="evidence" value="ECO:0007669"/>
    <property type="project" value="UniProtKB-EC"/>
</dbReference>
<dbReference type="InterPro" id="IPR024134">
    <property type="entry name" value="SOD_Cu/Zn_/chaperone"/>
</dbReference>
<comment type="cofactor">
    <cofactor evidence="7">
        <name>Zn(2+)</name>
        <dbReference type="ChEBI" id="CHEBI:29105"/>
    </cofactor>
    <text evidence="7">Binds 1 zinc ion per subunit.</text>
</comment>
<dbReference type="PANTHER" id="PTHR10003">
    <property type="entry name" value="SUPEROXIDE DISMUTASE CU-ZN -RELATED"/>
    <property type="match status" value="1"/>
</dbReference>
<evidence type="ECO:0000256" key="7">
    <source>
        <dbReference type="RuleBase" id="RU000393"/>
    </source>
</evidence>
<evidence type="ECO:0000256" key="2">
    <source>
        <dbReference type="ARBA" id="ARBA00022723"/>
    </source>
</evidence>
<feature type="domain" description="Superoxide dismutase copper/zinc binding" evidence="9">
    <location>
        <begin position="90"/>
        <end position="225"/>
    </location>
</feature>
<evidence type="ECO:0000313" key="11">
    <source>
        <dbReference type="Proteomes" id="UP000708208"/>
    </source>
</evidence>
<dbReference type="AlphaFoldDB" id="A0A8J2LKK7"/>
<comment type="caution">
    <text evidence="10">The sequence shown here is derived from an EMBL/GenBank/DDBJ whole genome shotgun (WGS) entry which is preliminary data.</text>
</comment>
<dbReference type="Pfam" id="PF00080">
    <property type="entry name" value="Sod_Cu"/>
    <property type="match status" value="1"/>
</dbReference>
<dbReference type="PROSITE" id="PS00332">
    <property type="entry name" value="SOD_CU_ZN_2"/>
    <property type="match status" value="1"/>
</dbReference>
<dbReference type="InterPro" id="IPR018152">
    <property type="entry name" value="SOD_Cu/Zn_BS"/>
</dbReference>
<comment type="function">
    <text evidence="7">Destroys radicals which are normally produced within the cells and which are toxic to biological systems.</text>
</comment>
<sequence>MQMTELLISSSPPRGLQVSTSLKENPAEQDNYSEIPERNSSLYGMLRFCVLAVLAIATVHGASTTGNLRRLARQTKTAVVVLHPDKDSGVRGILYLSQEGNHAPVNINGTITGLTPGKHGFHIHQSGNTAEGCKSAGGHFNPFTQPHGAPGDDKRHIGDLGNIEANSEGTTEIKITDSKISLAGTTTIIGRSVVVHEKEDDLGKGGDEGSTKTGNAGGRVACGVIAIL</sequence>
<organism evidence="10 11">
    <name type="scientific">Allacma fusca</name>
    <dbReference type="NCBI Taxonomy" id="39272"/>
    <lineage>
        <taxon>Eukaryota</taxon>
        <taxon>Metazoa</taxon>
        <taxon>Ecdysozoa</taxon>
        <taxon>Arthropoda</taxon>
        <taxon>Hexapoda</taxon>
        <taxon>Collembola</taxon>
        <taxon>Symphypleona</taxon>
        <taxon>Sminthuridae</taxon>
        <taxon>Allacma</taxon>
    </lineage>
</organism>
<protein>
    <recommendedName>
        <fullName evidence="7">Superoxide dismutase [Cu-Zn]</fullName>
        <ecNumber evidence="7">1.15.1.1</ecNumber>
    </recommendedName>
</protein>
<keyword evidence="4" id="KW-0049">Antioxidant</keyword>
<comment type="cofactor">
    <cofactor evidence="7">
        <name>Cu cation</name>
        <dbReference type="ChEBI" id="CHEBI:23378"/>
    </cofactor>
    <text evidence="7">Binds 1 copper ion per subunit.</text>
</comment>
<evidence type="ECO:0000256" key="6">
    <source>
        <dbReference type="ARBA" id="ARBA00023008"/>
    </source>
</evidence>
<dbReference type="Proteomes" id="UP000708208">
    <property type="component" value="Unassembled WGS sequence"/>
</dbReference>
<accession>A0A8J2LKK7</accession>
<proteinExistence type="inferred from homology"/>
<keyword evidence="5 7" id="KW-0560">Oxidoreductase</keyword>
<comment type="similarity">
    <text evidence="1 7">Belongs to the Cu-Zn superoxide dismutase family.</text>
</comment>
<evidence type="ECO:0000256" key="3">
    <source>
        <dbReference type="ARBA" id="ARBA00022833"/>
    </source>
</evidence>
<reference evidence="10" key="1">
    <citation type="submission" date="2021-06" db="EMBL/GenBank/DDBJ databases">
        <authorList>
            <person name="Hodson N. C."/>
            <person name="Mongue J. A."/>
            <person name="Jaron S. K."/>
        </authorList>
    </citation>
    <scope>NUCLEOTIDE SEQUENCE</scope>
</reference>
<keyword evidence="11" id="KW-1185">Reference proteome</keyword>
<keyword evidence="3 7" id="KW-0862">Zinc</keyword>
<dbReference type="CDD" id="cd00305">
    <property type="entry name" value="Cu-Zn_Superoxide_Dismutase"/>
    <property type="match status" value="1"/>
</dbReference>
<dbReference type="OrthoDB" id="2015551at2759"/>
<dbReference type="EMBL" id="CAJVCH010569973">
    <property type="protein sequence ID" value="CAG7833663.1"/>
    <property type="molecule type" value="Genomic_DNA"/>
</dbReference>
<gene>
    <name evidence="10" type="ORF">AFUS01_LOCUS43259</name>
</gene>
<dbReference type="FunFam" id="2.60.40.200:FF:000001">
    <property type="entry name" value="Superoxide dismutase [Cu-Zn]"/>
    <property type="match status" value="1"/>
</dbReference>
<comment type="catalytic activity">
    <reaction evidence="7">
        <text>2 superoxide + 2 H(+) = H2O2 + O2</text>
        <dbReference type="Rhea" id="RHEA:20696"/>
        <dbReference type="ChEBI" id="CHEBI:15378"/>
        <dbReference type="ChEBI" id="CHEBI:15379"/>
        <dbReference type="ChEBI" id="CHEBI:16240"/>
        <dbReference type="ChEBI" id="CHEBI:18421"/>
        <dbReference type="EC" id="1.15.1.1"/>
    </reaction>
</comment>